<evidence type="ECO:0000259" key="5">
    <source>
        <dbReference type="SMART" id="SM00363"/>
    </source>
</evidence>
<dbReference type="CDD" id="cd00165">
    <property type="entry name" value="S4"/>
    <property type="match status" value="1"/>
</dbReference>
<dbReference type="PROSITE" id="PS50889">
    <property type="entry name" value="S4"/>
    <property type="match status" value="1"/>
</dbReference>
<dbReference type="Proteomes" id="UP001300871">
    <property type="component" value="Unassembled WGS sequence"/>
</dbReference>
<dbReference type="InterPro" id="IPR020103">
    <property type="entry name" value="PsdUridine_synth_cat_dom_sf"/>
</dbReference>
<dbReference type="Proteomes" id="UP001203136">
    <property type="component" value="Unassembled WGS sequence"/>
</dbReference>
<dbReference type="PANTHER" id="PTHR47683">
    <property type="entry name" value="PSEUDOURIDINE SYNTHASE FAMILY PROTEIN-RELATED"/>
    <property type="match status" value="1"/>
</dbReference>
<evidence type="ECO:0000313" key="8">
    <source>
        <dbReference type="Proteomes" id="UP001203136"/>
    </source>
</evidence>
<comment type="caution">
    <text evidence="6">The sequence shown here is derived from an EMBL/GenBank/DDBJ whole genome shotgun (WGS) entry which is preliminary data.</text>
</comment>
<dbReference type="InterPro" id="IPR036986">
    <property type="entry name" value="S4_RNA-bd_sf"/>
</dbReference>
<keyword evidence="2 4" id="KW-0413">Isomerase</keyword>
<evidence type="ECO:0000256" key="3">
    <source>
        <dbReference type="PROSITE-ProRule" id="PRU00182"/>
    </source>
</evidence>
<dbReference type="FunFam" id="3.30.70.1560:FF:000002">
    <property type="entry name" value="Pseudouridine synthase"/>
    <property type="match status" value="1"/>
</dbReference>
<evidence type="ECO:0000313" key="7">
    <source>
        <dbReference type="EMBL" id="MDB2001733.1"/>
    </source>
</evidence>
<comment type="similarity">
    <text evidence="1 4">Belongs to the pseudouridine synthase RsuA family.</text>
</comment>
<dbReference type="Gene3D" id="3.30.70.580">
    <property type="entry name" value="Pseudouridine synthase I, catalytic domain, N-terminal subdomain"/>
    <property type="match status" value="1"/>
</dbReference>
<keyword evidence="3" id="KW-0694">RNA-binding</keyword>
<feature type="domain" description="RNA-binding S4" evidence="5">
    <location>
        <begin position="11"/>
        <end position="69"/>
    </location>
</feature>
<dbReference type="EMBL" id="JAQLGM010000046">
    <property type="protein sequence ID" value="MDB2001733.1"/>
    <property type="molecule type" value="Genomic_DNA"/>
</dbReference>
<name>A0AAW6B155_CLOSY</name>
<dbReference type="SUPFAM" id="SSF55120">
    <property type="entry name" value="Pseudouridine synthase"/>
    <property type="match status" value="1"/>
</dbReference>
<dbReference type="PANTHER" id="PTHR47683:SF2">
    <property type="entry name" value="RNA-BINDING S4 DOMAIN-CONTAINING PROTEIN"/>
    <property type="match status" value="1"/>
</dbReference>
<dbReference type="GO" id="GO:0120159">
    <property type="term" value="F:rRNA pseudouridine synthase activity"/>
    <property type="evidence" value="ECO:0007669"/>
    <property type="project" value="UniProtKB-ARBA"/>
</dbReference>
<dbReference type="InterPro" id="IPR002942">
    <property type="entry name" value="S4_RNA-bd"/>
</dbReference>
<accession>A0AAW6B155</accession>
<dbReference type="InterPro" id="IPR020094">
    <property type="entry name" value="TruA/RsuA/RluB/E/F_N"/>
</dbReference>
<dbReference type="EC" id="5.4.99.-" evidence="4"/>
<dbReference type="EMBL" id="JAINVB010000001">
    <property type="protein sequence ID" value="MCK0084795.1"/>
    <property type="molecule type" value="Genomic_DNA"/>
</dbReference>
<proteinExistence type="inferred from homology"/>
<evidence type="ECO:0000256" key="1">
    <source>
        <dbReference type="ARBA" id="ARBA00008348"/>
    </source>
</evidence>
<dbReference type="Pfam" id="PF01479">
    <property type="entry name" value="S4"/>
    <property type="match status" value="1"/>
</dbReference>
<dbReference type="Gene3D" id="3.10.290.10">
    <property type="entry name" value="RNA-binding S4 domain"/>
    <property type="match status" value="1"/>
</dbReference>
<dbReference type="FunFam" id="3.10.290.10:FF:000003">
    <property type="entry name" value="Pseudouridine synthase"/>
    <property type="match status" value="1"/>
</dbReference>
<gene>
    <name evidence="6" type="ORF">K5I21_02655</name>
    <name evidence="7" type="ORF">PM006_16140</name>
</gene>
<dbReference type="InterPro" id="IPR042092">
    <property type="entry name" value="PsdUridine_s_RsuA/RluB/E/F_cat"/>
</dbReference>
<dbReference type="InterPro" id="IPR018496">
    <property type="entry name" value="PsdUridine_synth_RsuA/RluB_CS"/>
</dbReference>
<dbReference type="SMART" id="SM00363">
    <property type="entry name" value="S4"/>
    <property type="match status" value="1"/>
</dbReference>
<dbReference type="InterPro" id="IPR050343">
    <property type="entry name" value="RsuA_PseudoU_synthase"/>
</dbReference>
<evidence type="ECO:0000256" key="4">
    <source>
        <dbReference type="RuleBase" id="RU003887"/>
    </source>
</evidence>
<dbReference type="Gene3D" id="3.30.70.1560">
    <property type="entry name" value="Alpha-L RNA-binding motif"/>
    <property type="match status" value="1"/>
</dbReference>
<dbReference type="RefSeq" id="WP_021642859.1">
    <property type="nucleotide sequence ID" value="NZ_CABHNX010000212.1"/>
</dbReference>
<dbReference type="GO" id="GO:0003723">
    <property type="term" value="F:RNA binding"/>
    <property type="evidence" value="ECO:0007669"/>
    <property type="project" value="UniProtKB-KW"/>
</dbReference>
<dbReference type="InterPro" id="IPR000748">
    <property type="entry name" value="PsdUridine_synth_RsuA/RluB/E/F"/>
</dbReference>
<reference evidence="6" key="1">
    <citation type="journal article" date="2022" name="Cell Host Microbe">
        <title>Colonization of the live biotherapeutic product VE303 and modulation of the microbiota and metabolites in healthy volunteers.</title>
        <authorList>
            <person name="Dsouza M."/>
            <person name="Menon R."/>
            <person name="Crossette E."/>
            <person name="Bhattarai S.K."/>
            <person name="Schneider J."/>
            <person name="Kim Y.G."/>
            <person name="Reddy S."/>
            <person name="Caballero S."/>
            <person name="Felix C."/>
            <person name="Cornacchione L."/>
            <person name="Hendrickson J."/>
            <person name="Watson A.R."/>
            <person name="Minot S.S."/>
            <person name="Greenfield N."/>
            <person name="Schopf L."/>
            <person name="Szabady R."/>
            <person name="Patarroyo J."/>
            <person name="Smith W."/>
            <person name="Harrison P."/>
            <person name="Kuijper E.J."/>
            <person name="Kelly C.P."/>
            <person name="Olle B."/>
            <person name="Bobilev D."/>
            <person name="Silber J.L."/>
            <person name="Bucci V."/>
            <person name="Roberts B."/>
            <person name="Faith J."/>
            <person name="Norman J.M."/>
        </authorList>
    </citation>
    <scope>NUCLEOTIDE SEQUENCE</scope>
    <source>
        <strain evidence="6">VE303-04</strain>
    </source>
</reference>
<organism evidence="6 8">
    <name type="scientific">Clostridium symbiosum</name>
    <name type="common">Bacteroides symbiosus</name>
    <dbReference type="NCBI Taxonomy" id="1512"/>
    <lineage>
        <taxon>Bacteria</taxon>
        <taxon>Bacillati</taxon>
        <taxon>Bacillota</taxon>
        <taxon>Clostridia</taxon>
        <taxon>Lachnospirales</taxon>
        <taxon>Lachnospiraceae</taxon>
        <taxon>Otoolea</taxon>
    </lineage>
</organism>
<dbReference type="NCBIfam" id="TIGR00093">
    <property type="entry name" value="pseudouridine synthase"/>
    <property type="match status" value="1"/>
</dbReference>
<dbReference type="InterPro" id="IPR006145">
    <property type="entry name" value="PsdUridine_synth_RsuA/RluA"/>
</dbReference>
<dbReference type="GO" id="GO:0000455">
    <property type="term" value="P:enzyme-directed rRNA pseudouridine synthesis"/>
    <property type="evidence" value="ECO:0007669"/>
    <property type="project" value="UniProtKB-ARBA"/>
</dbReference>
<protein>
    <recommendedName>
        <fullName evidence="4">Pseudouridine synthase</fullName>
        <ecNumber evidence="4">5.4.99.-</ecNumber>
    </recommendedName>
</protein>
<evidence type="ECO:0000256" key="2">
    <source>
        <dbReference type="ARBA" id="ARBA00023235"/>
    </source>
</evidence>
<dbReference type="Pfam" id="PF00849">
    <property type="entry name" value="PseudoU_synth_2"/>
    <property type="match status" value="1"/>
</dbReference>
<dbReference type="PROSITE" id="PS01149">
    <property type="entry name" value="PSI_RSU"/>
    <property type="match status" value="1"/>
</dbReference>
<evidence type="ECO:0000313" key="6">
    <source>
        <dbReference type="EMBL" id="MCK0084795.1"/>
    </source>
</evidence>
<dbReference type="AlphaFoldDB" id="A0AAW6B155"/>
<reference evidence="7" key="2">
    <citation type="submission" date="2023-01" db="EMBL/GenBank/DDBJ databases">
        <title>Human gut microbiome strain richness.</title>
        <authorList>
            <person name="Chen-Liaw A."/>
        </authorList>
    </citation>
    <scope>NUCLEOTIDE SEQUENCE</scope>
    <source>
        <strain evidence="7">B1_m1001713B170214d0_201011</strain>
    </source>
</reference>
<sequence>MNDNAKTDNGIRLNKYLSEAGICSRREADRLIEDGKVTVDGRTASMGMKVFTSQEITVNGKRVEGKERPVLLAVNKPRGIVCTTSDKDRAENIVEFLKYPVRIYPVGRLDKDSEGLLLMTNQGELVNRILRGRYGHEKEYLVTVDRPVTEAFIRQMRNGVEILGTRTKPCEAEITGERSFSIILTQGLNRQIRRMCEALGYQVKTLKRVRIMNVKLGNLKTGQYRELTPAEWEELQRTLFI</sequence>
<dbReference type="SUPFAM" id="SSF55174">
    <property type="entry name" value="Alpha-L RNA-binding motif"/>
    <property type="match status" value="1"/>
</dbReference>